<evidence type="ECO:0000313" key="1">
    <source>
        <dbReference type="EMBL" id="KAK5174844.1"/>
    </source>
</evidence>
<gene>
    <name evidence="1" type="ORF">LTR16_011487</name>
</gene>
<comment type="caution">
    <text evidence="1">The sequence shown here is derived from an EMBL/GenBank/DDBJ whole genome shotgun (WGS) entry which is preliminary data.</text>
</comment>
<keyword evidence="2" id="KW-1185">Reference proteome</keyword>
<sequence length="52" mass="5383">MSTGVGMSSCCLSGKLHEGKPAGRVETIGGLQAYVAEPENGSKEKTVIFLVD</sequence>
<dbReference type="EMBL" id="JAVRRA010019986">
    <property type="protein sequence ID" value="KAK5174844.1"/>
    <property type="molecule type" value="Genomic_DNA"/>
</dbReference>
<organism evidence="1 2">
    <name type="scientific">Cryomyces antarcticus</name>
    <dbReference type="NCBI Taxonomy" id="329879"/>
    <lineage>
        <taxon>Eukaryota</taxon>
        <taxon>Fungi</taxon>
        <taxon>Dikarya</taxon>
        <taxon>Ascomycota</taxon>
        <taxon>Pezizomycotina</taxon>
        <taxon>Dothideomycetes</taxon>
        <taxon>Dothideomycetes incertae sedis</taxon>
        <taxon>Cryomyces</taxon>
    </lineage>
</organism>
<accession>A0ABR0LI80</accession>
<feature type="non-terminal residue" evidence="1">
    <location>
        <position position="52"/>
    </location>
</feature>
<proteinExistence type="predicted"/>
<reference evidence="1 2" key="1">
    <citation type="submission" date="2023-08" db="EMBL/GenBank/DDBJ databases">
        <title>Black Yeasts Isolated from many extreme environments.</title>
        <authorList>
            <person name="Coleine C."/>
            <person name="Stajich J.E."/>
            <person name="Selbmann L."/>
        </authorList>
    </citation>
    <scope>NUCLEOTIDE SEQUENCE [LARGE SCALE GENOMIC DNA]</scope>
    <source>
        <strain evidence="1 2">CCFEE 536</strain>
    </source>
</reference>
<evidence type="ECO:0000313" key="2">
    <source>
        <dbReference type="Proteomes" id="UP001357485"/>
    </source>
</evidence>
<protein>
    <submittedName>
        <fullName evidence="1">Uncharacterized protein</fullName>
    </submittedName>
</protein>
<dbReference type="Proteomes" id="UP001357485">
    <property type="component" value="Unassembled WGS sequence"/>
</dbReference>
<name>A0ABR0LI80_9PEZI</name>